<name>A0ABQ1R4Z7_9FLAO</name>
<gene>
    <name evidence="1" type="ORF">GCM10011361_23890</name>
</gene>
<evidence type="ECO:0000313" key="1">
    <source>
        <dbReference type="EMBL" id="GGD56559.1"/>
    </source>
</evidence>
<dbReference type="EMBL" id="BMFH01000002">
    <property type="protein sequence ID" value="GGD56559.1"/>
    <property type="molecule type" value="Genomic_DNA"/>
</dbReference>
<reference evidence="2" key="1">
    <citation type="journal article" date="2019" name="Int. J. Syst. Evol. Microbiol.">
        <title>The Global Catalogue of Microorganisms (GCM) 10K type strain sequencing project: providing services to taxonomists for standard genome sequencing and annotation.</title>
        <authorList>
            <consortium name="The Broad Institute Genomics Platform"/>
            <consortium name="The Broad Institute Genome Sequencing Center for Infectious Disease"/>
            <person name="Wu L."/>
            <person name="Ma J."/>
        </authorList>
    </citation>
    <scope>NUCLEOTIDE SEQUENCE [LARGE SCALE GENOMIC DNA]</scope>
    <source>
        <strain evidence="2">CGMCC 1.12606</strain>
    </source>
</reference>
<organism evidence="1 2">
    <name type="scientific">Muriicola marianensis</name>
    <dbReference type="NCBI Taxonomy" id="1324801"/>
    <lineage>
        <taxon>Bacteria</taxon>
        <taxon>Pseudomonadati</taxon>
        <taxon>Bacteroidota</taxon>
        <taxon>Flavobacteriia</taxon>
        <taxon>Flavobacteriales</taxon>
        <taxon>Flavobacteriaceae</taxon>
        <taxon>Muriicola</taxon>
    </lineage>
</organism>
<dbReference type="Proteomes" id="UP000625780">
    <property type="component" value="Unassembled WGS sequence"/>
</dbReference>
<accession>A0ABQ1R4Z7</accession>
<sequence>MVQDSVRINDSIPETFAVYLPTNYEPSLKWPVLFAMDMQGRGKQIVHMFREVAEEQGFIVAASNDIHDSLSIVQNTLVTSRMFNRVFSLFSIHKNRTYTAGLADGAQFATIVASLIKPVEGVISCGAGIPYKELINPKNPFQFIGIVGRSDHNFNNLLEDFGMTRTTTKAIGRSKMVDYLMVFEGGAEWPPQDYLQRALEILNLKSMSKGDIARDSTYVNSNYNRNMAELDKLVTNGDYLGAAFLADEMLTKFKGLLDLDELKRRKKFIWREKEYQVQSRKQNRYLQKEYFIREEYDFNLNDDVLTLNYNNLGWWNYQKGEIDKFRKSNDPFEKEMGNRLLGFLNALVEDNIELEKAQNPVNEEALSYLWMVKTISAPLEYQNYLNIISDSAKYEDFGTALFYLEELLKKGFTDKAALYTLKHTALLRITPEFNEIIEKYFKDARYDLIED</sequence>
<dbReference type="InterPro" id="IPR029058">
    <property type="entry name" value="AB_hydrolase_fold"/>
</dbReference>
<proteinExistence type="predicted"/>
<protein>
    <recommendedName>
        <fullName evidence="3">Alpha/beta hydrolase</fullName>
    </recommendedName>
</protein>
<comment type="caution">
    <text evidence="1">The sequence shown here is derived from an EMBL/GenBank/DDBJ whole genome shotgun (WGS) entry which is preliminary data.</text>
</comment>
<keyword evidence="2" id="KW-1185">Reference proteome</keyword>
<evidence type="ECO:0000313" key="2">
    <source>
        <dbReference type="Proteomes" id="UP000625780"/>
    </source>
</evidence>
<dbReference type="Gene3D" id="3.40.50.1820">
    <property type="entry name" value="alpha/beta hydrolase"/>
    <property type="match status" value="1"/>
</dbReference>
<evidence type="ECO:0008006" key="3">
    <source>
        <dbReference type="Google" id="ProtNLM"/>
    </source>
</evidence>